<gene>
    <name evidence="4" type="primary">20216209</name>
    <name evidence="3" type="ORF">HELRODRAFT_83483</name>
</gene>
<dbReference type="eggNOG" id="KOG0027">
    <property type="taxonomic scope" value="Eukaryota"/>
</dbReference>
<dbReference type="HOGENOM" id="CLU_061288_2_0_1"/>
<dbReference type="GO" id="GO:0005509">
    <property type="term" value="F:calcium ion binding"/>
    <property type="evidence" value="ECO:0000318"/>
    <property type="project" value="GO_Central"/>
</dbReference>
<dbReference type="AlphaFoldDB" id="T1G561"/>
<dbReference type="KEGG" id="hro:HELRODRAFT_83483"/>
<evidence type="ECO:0000259" key="2">
    <source>
        <dbReference type="PROSITE" id="PS50222"/>
    </source>
</evidence>
<dbReference type="Gene3D" id="1.10.238.10">
    <property type="entry name" value="EF-hand"/>
    <property type="match status" value="2"/>
</dbReference>
<feature type="domain" description="EF-hand" evidence="2">
    <location>
        <begin position="90"/>
        <end position="125"/>
    </location>
</feature>
<organism evidence="4 5">
    <name type="scientific">Helobdella robusta</name>
    <name type="common">Californian leech</name>
    <dbReference type="NCBI Taxonomy" id="6412"/>
    <lineage>
        <taxon>Eukaryota</taxon>
        <taxon>Metazoa</taxon>
        <taxon>Spiralia</taxon>
        <taxon>Lophotrochozoa</taxon>
        <taxon>Annelida</taxon>
        <taxon>Clitellata</taxon>
        <taxon>Hirudinea</taxon>
        <taxon>Rhynchobdellida</taxon>
        <taxon>Glossiphoniidae</taxon>
        <taxon>Helobdella</taxon>
    </lineage>
</organism>
<dbReference type="GO" id="GO:0000226">
    <property type="term" value="P:microtubule cytoskeleton organization"/>
    <property type="evidence" value="ECO:0000318"/>
    <property type="project" value="GO_Central"/>
</dbReference>
<dbReference type="OMA" id="FKAIMMS"/>
<dbReference type="Pfam" id="PF13499">
    <property type="entry name" value="EF-hand_7"/>
    <property type="match status" value="2"/>
</dbReference>
<reference evidence="3 5" key="2">
    <citation type="journal article" date="2013" name="Nature">
        <title>Insights into bilaterian evolution from three spiralian genomes.</title>
        <authorList>
            <person name="Simakov O."/>
            <person name="Marletaz F."/>
            <person name="Cho S.J."/>
            <person name="Edsinger-Gonzales E."/>
            <person name="Havlak P."/>
            <person name="Hellsten U."/>
            <person name="Kuo D.H."/>
            <person name="Larsson T."/>
            <person name="Lv J."/>
            <person name="Arendt D."/>
            <person name="Savage R."/>
            <person name="Osoegawa K."/>
            <person name="de Jong P."/>
            <person name="Grimwood J."/>
            <person name="Chapman J.A."/>
            <person name="Shapiro H."/>
            <person name="Aerts A."/>
            <person name="Otillar R.P."/>
            <person name="Terry A.Y."/>
            <person name="Boore J.L."/>
            <person name="Grigoriev I.V."/>
            <person name="Lindberg D.R."/>
            <person name="Seaver E.C."/>
            <person name="Weisblat D.A."/>
            <person name="Putnam N.H."/>
            <person name="Rokhsar D.S."/>
        </authorList>
    </citation>
    <scope>NUCLEOTIDE SEQUENCE</scope>
</reference>
<dbReference type="GO" id="GO:0005737">
    <property type="term" value="C:cytoplasm"/>
    <property type="evidence" value="ECO:0000318"/>
    <property type="project" value="GO_Central"/>
</dbReference>
<accession>T1G561</accession>
<dbReference type="SMART" id="SM00054">
    <property type="entry name" value="EFh"/>
    <property type="match status" value="4"/>
</dbReference>
<reference evidence="5" key="1">
    <citation type="submission" date="2012-12" db="EMBL/GenBank/DDBJ databases">
        <authorList>
            <person name="Hellsten U."/>
            <person name="Grimwood J."/>
            <person name="Chapman J.A."/>
            <person name="Shapiro H."/>
            <person name="Aerts A."/>
            <person name="Otillar R.P."/>
            <person name="Terry A.Y."/>
            <person name="Boore J.L."/>
            <person name="Simakov O."/>
            <person name="Marletaz F."/>
            <person name="Cho S.-J."/>
            <person name="Edsinger-Gonzales E."/>
            <person name="Havlak P."/>
            <person name="Kuo D.-H."/>
            <person name="Larsson T."/>
            <person name="Lv J."/>
            <person name="Arendt D."/>
            <person name="Savage R."/>
            <person name="Osoegawa K."/>
            <person name="de Jong P."/>
            <person name="Lindberg D.R."/>
            <person name="Seaver E.C."/>
            <person name="Weisblat D.A."/>
            <person name="Putnam N.H."/>
            <person name="Grigoriev I.V."/>
            <person name="Rokhsar D.S."/>
        </authorList>
    </citation>
    <scope>NUCLEOTIDE SEQUENCE</scope>
</reference>
<evidence type="ECO:0000313" key="4">
    <source>
        <dbReference type="EnsemblMetazoa" id="HelroP83483"/>
    </source>
</evidence>
<feature type="domain" description="EF-hand" evidence="2">
    <location>
        <begin position="9"/>
        <end position="44"/>
    </location>
</feature>
<dbReference type="InterPro" id="IPR011992">
    <property type="entry name" value="EF-hand-dom_pair"/>
</dbReference>
<reference evidence="4" key="3">
    <citation type="submission" date="2015-06" db="UniProtKB">
        <authorList>
            <consortium name="EnsemblMetazoa"/>
        </authorList>
    </citation>
    <scope>IDENTIFICATION</scope>
</reference>
<dbReference type="InterPro" id="IPR050230">
    <property type="entry name" value="CALM/Myosin/TropC-like"/>
</dbReference>
<protein>
    <recommendedName>
        <fullName evidence="2">EF-hand domain-containing protein</fullName>
    </recommendedName>
</protein>
<dbReference type="RefSeq" id="XP_009021868.1">
    <property type="nucleotide sequence ID" value="XM_009023620.1"/>
</dbReference>
<dbReference type="EMBL" id="KB097026">
    <property type="protein sequence ID" value="ESO00094.1"/>
    <property type="molecule type" value="Genomic_DNA"/>
</dbReference>
<dbReference type="InParanoid" id="T1G561"/>
<feature type="domain" description="EF-hand" evidence="2">
    <location>
        <begin position="126"/>
        <end position="151"/>
    </location>
</feature>
<dbReference type="PANTHER" id="PTHR23048:SF0">
    <property type="entry name" value="CALMODULIN LIKE 3"/>
    <property type="match status" value="1"/>
</dbReference>
<dbReference type="EnsemblMetazoa" id="HelroT83483">
    <property type="protein sequence ID" value="HelroP83483"/>
    <property type="gene ID" value="HelroG83483"/>
</dbReference>
<dbReference type="InterPro" id="IPR002048">
    <property type="entry name" value="EF_hand_dom"/>
</dbReference>
<keyword evidence="1" id="KW-0677">Repeat</keyword>
<dbReference type="GeneID" id="20216209"/>
<evidence type="ECO:0000313" key="3">
    <source>
        <dbReference type="EMBL" id="ESO00094.1"/>
    </source>
</evidence>
<dbReference type="SUPFAM" id="SSF47473">
    <property type="entry name" value="EF-hand"/>
    <property type="match status" value="1"/>
</dbReference>
<dbReference type="CTD" id="20216209"/>
<dbReference type="STRING" id="6412.T1G561"/>
<dbReference type="PANTHER" id="PTHR23048">
    <property type="entry name" value="MYOSIN LIGHT CHAIN 1, 3"/>
    <property type="match status" value="1"/>
</dbReference>
<dbReference type="PROSITE" id="PS50222">
    <property type="entry name" value="EF_HAND_2"/>
    <property type="match status" value="4"/>
</dbReference>
<dbReference type="FunFam" id="1.10.238.10:FF:000652">
    <property type="entry name" value="Uncharacterized protein"/>
    <property type="match status" value="2"/>
</dbReference>
<proteinExistence type="predicted"/>
<evidence type="ECO:0000313" key="5">
    <source>
        <dbReference type="Proteomes" id="UP000015101"/>
    </source>
</evidence>
<dbReference type="OrthoDB" id="26525at2759"/>
<dbReference type="EMBL" id="AMQM01005657">
    <property type="status" value="NOT_ANNOTATED_CDS"/>
    <property type="molecule type" value="Genomic_DNA"/>
</dbReference>
<name>T1G561_HELRO</name>
<keyword evidence="5" id="KW-1185">Reference proteome</keyword>
<dbReference type="Proteomes" id="UP000015101">
    <property type="component" value="Unassembled WGS sequence"/>
</dbReference>
<evidence type="ECO:0000256" key="1">
    <source>
        <dbReference type="ARBA" id="ARBA00022737"/>
    </source>
</evidence>
<sequence>MARKFVEVDLNADIREAFKIFDRDGSGLIHADEFKAIMMSCGEKLTETEVDEMMKEADINGDGAIDYEGNGTVDFMEFIRLMARKFVEVDLNADIREAFKIFDRDGSGLIHADEFKAIMMSCGEKLTETEVDEMMKEADINGDGAIDYEGL</sequence>
<dbReference type="GO" id="GO:0030234">
    <property type="term" value="F:enzyme regulator activity"/>
    <property type="evidence" value="ECO:0000318"/>
    <property type="project" value="GO_Central"/>
</dbReference>
<dbReference type="CDD" id="cd00051">
    <property type="entry name" value="EFh"/>
    <property type="match status" value="2"/>
</dbReference>
<dbReference type="EMBL" id="AMQM01005656">
    <property type="status" value="NOT_ANNOTATED_CDS"/>
    <property type="molecule type" value="Genomic_DNA"/>
</dbReference>
<feature type="domain" description="EF-hand" evidence="2">
    <location>
        <begin position="45"/>
        <end position="85"/>
    </location>
</feature>